<feature type="domain" description="Major facilitator superfamily (MFS) profile" evidence="6">
    <location>
        <begin position="19"/>
        <end position="406"/>
    </location>
</feature>
<dbReference type="GO" id="GO:0022857">
    <property type="term" value="F:transmembrane transporter activity"/>
    <property type="evidence" value="ECO:0007669"/>
    <property type="project" value="InterPro"/>
</dbReference>
<comment type="caution">
    <text evidence="7">The sequence shown here is derived from an EMBL/GenBank/DDBJ whole genome shotgun (WGS) entry which is preliminary data.</text>
</comment>
<dbReference type="RefSeq" id="XP_003096278.2">
    <property type="nucleotide sequence ID" value="XM_003096230.2"/>
</dbReference>
<dbReference type="CDD" id="cd17331">
    <property type="entry name" value="MFS_SLC22A18"/>
    <property type="match status" value="1"/>
</dbReference>
<evidence type="ECO:0000256" key="3">
    <source>
        <dbReference type="ARBA" id="ARBA00022989"/>
    </source>
</evidence>
<evidence type="ECO:0000256" key="1">
    <source>
        <dbReference type="ARBA" id="ARBA00004141"/>
    </source>
</evidence>
<organism evidence="7 8">
    <name type="scientific">Caenorhabditis remanei</name>
    <name type="common">Caenorhabditis vulgaris</name>
    <dbReference type="NCBI Taxonomy" id="31234"/>
    <lineage>
        <taxon>Eukaryota</taxon>
        <taxon>Metazoa</taxon>
        <taxon>Ecdysozoa</taxon>
        <taxon>Nematoda</taxon>
        <taxon>Chromadorea</taxon>
        <taxon>Rhabditida</taxon>
        <taxon>Rhabditina</taxon>
        <taxon>Rhabditomorpha</taxon>
        <taxon>Rhabditoidea</taxon>
        <taxon>Rhabditidae</taxon>
        <taxon>Peloderinae</taxon>
        <taxon>Caenorhabditis</taxon>
    </lineage>
</organism>
<dbReference type="CTD" id="9808477"/>
<dbReference type="PANTHER" id="PTHR24002">
    <property type="entry name" value="SOLUTE CARRIER FAMILY 22 MEMBER 18"/>
    <property type="match status" value="1"/>
</dbReference>
<dbReference type="PANTHER" id="PTHR24002:SF3">
    <property type="entry name" value="SOLUTE CARRIER FAMILY 22 MEMBER 18"/>
    <property type="match status" value="1"/>
</dbReference>
<dbReference type="GO" id="GO:0016020">
    <property type="term" value="C:membrane"/>
    <property type="evidence" value="ECO:0007669"/>
    <property type="project" value="UniProtKB-SubCell"/>
</dbReference>
<feature type="transmembrane region" description="Helical" evidence="5">
    <location>
        <begin position="146"/>
        <end position="165"/>
    </location>
</feature>
<sequence>MTATSPNTIKIGSFEVSRPIAFTYLLTIFYNITFFLQFSATPYLVKQLQLSDADFGYIQTIFGVFQMIGGPLFGYVIQKFGIRYALHLCYFSTLLSGLSLYFSFDYYSLLLSRIPVVFMHGQQAHQTLLSALTTPGKERTSAFGRMGLTFGIGFIFVPIFSIAATKIGGDLAPLLVSAALCALPSIVLETCIERKSYEHEISQDDSNGPPPQINITNVVRILQKPGVLNVMAKKNGGVVPFLMIIAVLNLYIIEKFNATNTENQIMQMMMGVFIMFSNGFGVIWLRKKFDEQTLLIIGSLSFVVGYTLFTFVFFNFWMLLVIMPFVSLGMSVVATCSDSLLTALVDESEQGIVLGTATSLNSLVRTFSPLFAGSLLQNYGFQSLTILGVVGSLLAIGLMIMSPVDENLIKKHKTELSSVDAFSFSNCFFTGSGIFASSSRTFFGFSTIGRFLSLFFSIILNCSFETSGFAVTGSAIANGSCLSIFGSSGVFASLGGLGSCALIPGGVTSSS</sequence>
<feature type="transmembrane region" description="Helical" evidence="5">
    <location>
        <begin position="236"/>
        <end position="253"/>
    </location>
</feature>
<keyword evidence="3 5" id="KW-1133">Transmembrane helix</keyword>
<feature type="transmembrane region" description="Helical" evidence="5">
    <location>
        <begin position="20"/>
        <end position="45"/>
    </location>
</feature>
<proteinExistence type="predicted"/>
<reference evidence="7 8" key="1">
    <citation type="submission" date="2019-12" db="EMBL/GenBank/DDBJ databases">
        <title>Chromosome-level assembly of the Caenorhabditis remanei genome.</title>
        <authorList>
            <person name="Teterina A.A."/>
            <person name="Willis J.H."/>
            <person name="Phillips P.C."/>
        </authorList>
    </citation>
    <scope>NUCLEOTIDE SEQUENCE [LARGE SCALE GENOMIC DNA]</scope>
    <source>
        <strain evidence="7 8">PX506</strain>
        <tissue evidence="7">Whole organism</tissue>
    </source>
</reference>
<dbReference type="Proteomes" id="UP000483820">
    <property type="component" value="Chromosome IV"/>
</dbReference>
<dbReference type="InterPro" id="IPR001958">
    <property type="entry name" value="Tet-R_TetA/multi-R_MdtG-like"/>
</dbReference>
<feature type="transmembrane region" description="Helical" evidence="5">
    <location>
        <begin position="84"/>
        <end position="104"/>
    </location>
</feature>
<feature type="transmembrane region" description="Helical" evidence="5">
    <location>
        <begin position="265"/>
        <end position="285"/>
    </location>
</feature>
<feature type="transmembrane region" description="Helical" evidence="5">
    <location>
        <begin position="57"/>
        <end position="78"/>
    </location>
</feature>
<dbReference type="EMBL" id="WUAV01000004">
    <property type="protein sequence ID" value="KAF1756919.1"/>
    <property type="molecule type" value="Genomic_DNA"/>
</dbReference>
<dbReference type="InterPro" id="IPR036259">
    <property type="entry name" value="MFS_trans_sf"/>
</dbReference>
<gene>
    <name evidence="7" type="ORF">GCK72_013373</name>
</gene>
<keyword evidence="4 5" id="KW-0472">Membrane</keyword>
<feature type="transmembrane region" description="Helical" evidence="5">
    <location>
        <begin position="384"/>
        <end position="404"/>
    </location>
</feature>
<name>A0A6A5GR24_CAERE</name>
<evidence type="ECO:0000256" key="5">
    <source>
        <dbReference type="SAM" id="Phobius"/>
    </source>
</evidence>
<dbReference type="InterPro" id="IPR011701">
    <property type="entry name" value="MFS"/>
</dbReference>
<dbReference type="SUPFAM" id="SSF103473">
    <property type="entry name" value="MFS general substrate transporter"/>
    <property type="match status" value="1"/>
</dbReference>
<evidence type="ECO:0000313" key="8">
    <source>
        <dbReference type="Proteomes" id="UP000483820"/>
    </source>
</evidence>
<feature type="transmembrane region" description="Helical" evidence="5">
    <location>
        <begin position="416"/>
        <end position="436"/>
    </location>
</feature>
<feature type="transmembrane region" description="Helical" evidence="5">
    <location>
        <begin position="294"/>
        <end position="314"/>
    </location>
</feature>
<dbReference type="AlphaFoldDB" id="A0A6A5GR24"/>
<accession>A0A6A5GR24</accession>
<dbReference type="FunFam" id="1.20.1250.20:FF:000829">
    <property type="entry name" value="Protein CBG21733"/>
    <property type="match status" value="1"/>
</dbReference>
<protein>
    <recommendedName>
        <fullName evidence="6">Major facilitator superfamily (MFS) profile domain-containing protein</fullName>
    </recommendedName>
</protein>
<evidence type="ECO:0000256" key="2">
    <source>
        <dbReference type="ARBA" id="ARBA00022692"/>
    </source>
</evidence>
<dbReference type="PROSITE" id="PS50850">
    <property type="entry name" value="MFS"/>
    <property type="match status" value="1"/>
</dbReference>
<dbReference type="PRINTS" id="PR01035">
    <property type="entry name" value="TCRTETA"/>
</dbReference>
<dbReference type="GO" id="GO:0005635">
    <property type="term" value="C:nuclear envelope"/>
    <property type="evidence" value="ECO:0007669"/>
    <property type="project" value="TreeGrafter"/>
</dbReference>
<keyword evidence="2 5" id="KW-0812">Transmembrane</keyword>
<dbReference type="InterPro" id="IPR020846">
    <property type="entry name" value="MFS_dom"/>
</dbReference>
<dbReference type="KEGG" id="crq:GCK72_013373"/>
<dbReference type="GeneID" id="9808477"/>
<comment type="subcellular location">
    <subcellularLocation>
        <location evidence="1">Membrane</location>
        <topology evidence="1">Multi-pass membrane protein</topology>
    </subcellularLocation>
</comment>
<dbReference type="Gene3D" id="1.20.1250.20">
    <property type="entry name" value="MFS general substrate transporter like domains"/>
    <property type="match status" value="1"/>
</dbReference>
<dbReference type="Pfam" id="PF07690">
    <property type="entry name" value="MFS_1"/>
    <property type="match status" value="2"/>
</dbReference>
<evidence type="ECO:0000256" key="4">
    <source>
        <dbReference type="ARBA" id="ARBA00023136"/>
    </source>
</evidence>
<evidence type="ECO:0000313" key="7">
    <source>
        <dbReference type="EMBL" id="KAF1756919.1"/>
    </source>
</evidence>
<evidence type="ECO:0000259" key="6">
    <source>
        <dbReference type="PROSITE" id="PS50850"/>
    </source>
</evidence>